<keyword evidence="7" id="KW-1185">Reference proteome</keyword>
<dbReference type="SMART" id="SM00409">
    <property type="entry name" value="IG"/>
    <property type="match status" value="2"/>
</dbReference>
<dbReference type="GO" id="GO:0009897">
    <property type="term" value="C:external side of plasma membrane"/>
    <property type="evidence" value="ECO:0000318"/>
    <property type="project" value="GO_Central"/>
</dbReference>
<dbReference type="Pfam" id="PF07679">
    <property type="entry name" value="I-set"/>
    <property type="match status" value="1"/>
</dbReference>
<name>A0A8I6AIL4_RAT</name>
<dbReference type="AlphaFoldDB" id="A0A8I6AIL4"/>
<dbReference type="OrthoDB" id="6353782at2759"/>
<dbReference type="FunFam" id="2.60.40.10:FF:000244">
    <property type="entry name" value="carcinoembryonic antigen-related cell adhesion molecule 16"/>
    <property type="match status" value="1"/>
</dbReference>
<dbReference type="InterPro" id="IPR013783">
    <property type="entry name" value="Ig-like_fold"/>
</dbReference>
<reference evidence="6" key="3">
    <citation type="submission" date="2025-09" db="UniProtKB">
        <authorList>
            <consortium name="Ensembl"/>
        </authorList>
    </citation>
    <scope>IDENTIFICATION</scope>
    <source>
        <strain evidence="6">Brown Norway</strain>
    </source>
</reference>
<dbReference type="Proteomes" id="UP000002494">
    <property type="component" value="Chromosome 1"/>
</dbReference>
<evidence type="ECO:0000256" key="3">
    <source>
        <dbReference type="ARBA" id="ARBA00023319"/>
    </source>
</evidence>
<feature type="domain" description="Ig-like" evidence="5">
    <location>
        <begin position="144"/>
        <end position="226"/>
    </location>
</feature>
<dbReference type="Gene3D" id="2.60.40.10">
    <property type="entry name" value="Immunoglobulins"/>
    <property type="match status" value="2"/>
</dbReference>
<dbReference type="PROSITE" id="PS50835">
    <property type="entry name" value="IG_LIKE"/>
    <property type="match status" value="1"/>
</dbReference>
<dbReference type="InterPro" id="IPR013098">
    <property type="entry name" value="Ig_I-set"/>
</dbReference>
<reference evidence="6" key="1">
    <citation type="submission" date="2024-01" db="EMBL/GenBank/DDBJ databases">
        <title>GRCr8: a new rat reference genome assembly contstructed from accurate long reads and long range scaffolding.</title>
        <authorList>
            <person name="Doris P.A."/>
            <person name="Kalbfleisch T."/>
            <person name="Li K."/>
            <person name="Howe K."/>
            <person name="Wood J."/>
        </authorList>
    </citation>
    <scope>NUCLEOTIDE SEQUENCE [LARGE SCALE GENOMIC DNA]</scope>
    <source>
        <strain evidence="6">Brown Norway</strain>
    </source>
</reference>
<protein>
    <submittedName>
        <fullName evidence="6">CEA cell adhesion molecule 15 like 1</fullName>
    </submittedName>
</protein>
<dbReference type="Pfam" id="PF07686">
    <property type="entry name" value="V-set"/>
    <property type="match status" value="1"/>
</dbReference>
<evidence type="ECO:0000259" key="5">
    <source>
        <dbReference type="PROSITE" id="PS50835"/>
    </source>
</evidence>
<dbReference type="GO" id="GO:0006955">
    <property type="term" value="P:immune response"/>
    <property type="evidence" value="ECO:0000318"/>
    <property type="project" value="GO_Central"/>
</dbReference>
<proteinExistence type="inferred from homology"/>
<organism evidence="6 7">
    <name type="scientific">Rattus norvegicus</name>
    <name type="common">Rat</name>
    <dbReference type="NCBI Taxonomy" id="10116"/>
    <lineage>
        <taxon>Eukaryota</taxon>
        <taxon>Metazoa</taxon>
        <taxon>Chordata</taxon>
        <taxon>Craniata</taxon>
        <taxon>Vertebrata</taxon>
        <taxon>Euteleostomi</taxon>
        <taxon>Mammalia</taxon>
        <taxon>Eutheria</taxon>
        <taxon>Euarchontoglires</taxon>
        <taxon>Glires</taxon>
        <taxon>Rodentia</taxon>
        <taxon>Myomorpha</taxon>
        <taxon>Muroidea</taxon>
        <taxon>Muridae</taxon>
        <taxon>Murinae</taxon>
        <taxon>Rattus</taxon>
    </lineage>
</organism>
<dbReference type="InterPro" id="IPR007110">
    <property type="entry name" value="Ig-like_dom"/>
</dbReference>
<dbReference type="SMART" id="SM00408">
    <property type="entry name" value="IGc2"/>
    <property type="match status" value="1"/>
</dbReference>
<dbReference type="SUPFAM" id="SSF48726">
    <property type="entry name" value="Immunoglobulin"/>
    <property type="match status" value="2"/>
</dbReference>
<evidence type="ECO:0000256" key="2">
    <source>
        <dbReference type="ARBA" id="ARBA00023180"/>
    </source>
</evidence>
<dbReference type="InterPro" id="IPR050831">
    <property type="entry name" value="CEA_cell_adhesion"/>
</dbReference>
<dbReference type="CDD" id="cd05774">
    <property type="entry name" value="IgV_CEACAM_D1"/>
    <property type="match status" value="1"/>
</dbReference>
<dbReference type="GO" id="GO:0042110">
    <property type="term" value="P:T cell activation"/>
    <property type="evidence" value="ECO:0000318"/>
    <property type="project" value="GO_Central"/>
</dbReference>
<dbReference type="InterPro" id="IPR036179">
    <property type="entry name" value="Ig-like_dom_sf"/>
</dbReference>
<dbReference type="GeneTree" id="ENSGT01100000263479"/>
<evidence type="ECO:0000256" key="1">
    <source>
        <dbReference type="ARBA" id="ARBA00022729"/>
    </source>
</evidence>
<evidence type="ECO:0000256" key="4">
    <source>
        <dbReference type="ARBA" id="ARBA00038222"/>
    </source>
</evidence>
<gene>
    <name evidence="6 8" type="primary">Ceacam15l1</name>
    <name evidence="8" type="synonym">Ceacam15</name>
    <name evidence="8" type="synonym">LOC102550403</name>
</gene>
<reference evidence="6" key="2">
    <citation type="submission" date="2025-08" db="UniProtKB">
        <authorList>
            <consortium name="Ensembl"/>
        </authorList>
    </citation>
    <scope>IDENTIFICATION</scope>
    <source>
        <strain evidence="6">Brown Norway</strain>
    </source>
</reference>
<keyword evidence="2" id="KW-0325">Glycoprotein</keyword>
<keyword evidence="1" id="KW-0732">Signal</keyword>
<comment type="similarity">
    <text evidence="4">Belongs to the immunoglobulin superfamily. CEA family.</text>
</comment>
<dbReference type="InterPro" id="IPR003599">
    <property type="entry name" value="Ig_sub"/>
</dbReference>
<evidence type="ECO:0000313" key="8">
    <source>
        <dbReference type="RGD" id="7714566"/>
    </source>
</evidence>
<dbReference type="OMA" id="DITISWF"/>
<dbReference type="PANTHER" id="PTHR44427:SF1">
    <property type="entry name" value="CARCINOEMBRYONIC ANTIGEN-RELATED CELL ADHESION MOLECULE 1"/>
    <property type="match status" value="1"/>
</dbReference>
<dbReference type="RGD" id="7714566">
    <property type="gene designation" value="Ceacam15l1"/>
</dbReference>
<keyword evidence="3" id="KW-0393">Immunoglobulin domain</keyword>
<dbReference type="InterPro" id="IPR003598">
    <property type="entry name" value="Ig_sub2"/>
</dbReference>
<dbReference type="Ensembl" id="ENSRNOT00000116878.2">
    <property type="protein sequence ID" value="ENSRNOP00000093994.1"/>
    <property type="gene ID" value="ENSRNOG00000065825.2"/>
</dbReference>
<dbReference type="AGR" id="RGD:7714566"/>
<dbReference type="PANTHER" id="PTHR44427">
    <property type="entry name" value="CARCINOEMBRYONIC ANTIGEN-RELATED CELL ADHESION MOLECULE 19"/>
    <property type="match status" value="1"/>
</dbReference>
<accession>A0A8I6AIL4</accession>
<dbReference type="InterPro" id="IPR013106">
    <property type="entry name" value="Ig_V-set"/>
</dbReference>
<sequence>VDHTSTGHVGPILTGVFFSLLACWSANAAMAQLSIEALPPSLPEGGNALLRVDNQAEKPQVFFWYKGKRAFEEFKIAHYETASQTLKWGPKYSGRERIYTNGSLLLQNVTQEDTGIYTLESFDTYYRCEVAHVHFQVFKILTQPYLRVNNIILERWKSAIFECLSPDTGVDITWFFNNKPLDFNKRMALSPEKRRLIIVPLRVKDTGEYQCEVSSSFSSRKSNPISLILIRM</sequence>
<evidence type="ECO:0000313" key="6">
    <source>
        <dbReference type="Ensembl" id="ENSRNOP00000093994.1"/>
    </source>
</evidence>
<evidence type="ECO:0000313" key="7">
    <source>
        <dbReference type="Proteomes" id="UP000002494"/>
    </source>
</evidence>